<reference evidence="3" key="1">
    <citation type="submission" date="2018-05" db="EMBL/GenBank/DDBJ databases">
        <authorList>
            <person name="Nie L."/>
        </authorList>
    </citation>
    <scope>NUCLEOTIDE SEQUENCE [LARGE SCALE GENOMIC DNA]</scope>
    <source>
        <strain evidence="3">NL</strain>
    </source>
</reference>
<keyword evidence="3" id="KW-1185">Reference proteome</keyword>
<dbReference type="Gene3D" id="2.60.40.3140">
    <property type="match status" value="1"/>
</dbReference>
<accession>A0A328BEI8</accession>
<dbReference type="Proteomes" id="UP000248553">
    <property type="component" value="Unassembled WGS sequence"/>
</dbReference>
<dbReference type="Gene3D" id="2.60.120.1130">
    <property type="match status" value="1"/>
</dbReference>
<dbReference type="RefSeq" id="WP_111478652.1">
    <property type="nucleotide sequence ID" value="NZ_QHKM01000004.1"/>
</dbReference>
<feature type="signal peptide" evidence="1">
    <location>
        <begin position="1"/>
        <end position="24"/>
    </location>
</feature>
<dbReference type="SUPFAM" id="SSF54001">
    <property type="entry name" value="Cysteine proteinases"/>
    <property type="match status" value="1"/>
</dbReference>
<dbReference type="AlphaFoldDB" id="A0A328BEI8"/>
<comment type="caution">
    <text evidence="2">The sequence shown here is derived from an EMBL/GenBank/DDBJ whole genome shotgun (WGS) entry which is preliminary data.</text>
</comment>
<keyword evidence="1" id="KW-0732">Signal</keyword>
<protein>
    <recommendedName>
        <fullName evidence="4">DUF3857 domain-containing protein</fullName>
    </recommendedName>
</protein>
<sequence>MKHVLRTFLLAAGLGALAYLPAHGQAAPPITFGKIDPKDFDKATFVRDSAANAVVLCDYGRSRFDMGMKGDFVTVFERVVRIKILKKGGYHWADGSVVLYHRGADTEKLSNLRGFTYNVGANGEITKEKLETSSVFTEQVDANLTRRRFTLPNVHEGSVVEYAYTVTSDYWFNFHNWTFQHDIPTRWSEYRASIPEYFIYKQLWQGYEPLAQRDVTEGSTQFFIRSSNKAVVAQVKNYRWATKDVPALTPEPFMTTPRDYVTQINFELEGLHWPGEAYQNVSGTWEKMQTELLAYDTFGGQLGRGGFLKAQVTALMAQYPNAAERAAAVHALVRDNVKSTGEGLLGEAGIRKTWEQHRGNAADVNLLLIALLREAGLPAYPVILSTREHGRVDPNFPLLSRFNYVVAAVQLNDSSRVLADATEPFAPFGMLPAACLSGQGRLIQGEKSGAWVQLDSPFRHVRYRSAQLTLDERGSLTGKLRDEHGGYLAASHRAELRQQGEKKYVENLLKEQQGWKIDKFAFQNVDALGKPLMLDLDVRVPGEAEQPLNTIYLSVLQALDEAANPFRLTERRFPVDFGARREETSLVTLTLPAGYTVEELPKNAVVDLPNGGGRFLFSVTPVGNNLQIVSRMTLNRSMYLADEYAGLREFYERMLAKQAEKIVLKRKS</sequence>
<proteinExistence type="predicted"/>
<gene>
    <name evidence="2" type="ORF">DLM85_13545</name>
</gene>
<evidence type="ECO:0000313" key="3">
    <source>
        <dbReference type="Proteomes" id="UP000248553"/>
    </source>
</evidence>
<evidence type="ECO:0000313" key="2">
    <source>
        <dbReference type="EMBL" id="RAK65742.1"/>
    </source>
</evidence>
<evidence type="ECO:0000256" key="1">
    <source>
        <dbReference type="SAM" id="SignalP"/>
    </source>
</evidence>
<dbReference type="EMBL" id="QHKM01000004">
    <property type="protein sequence ID" value="RAK65742.1"/>
    <property type="molecule type" value="Genomic_DNA"/>
</dbReference>
<name>A0A328BEI8_9BACT</name>
<evidence type="ECO:0008006" key="4">
    <source>
        <dbReference type="Google" id="ProtNLM"/>
    </source>
</evidence>
<dbReference type="InterPro" id="IPR038765">
    <property type="entry name" value="Papain-like_cys_pep_sf"/>
</dbReference>
<feature type="chain" id="PRO_5016450205" description="DUF3857 domain-containing protein" evidence="1">
    <location>
        <begin position="25"/>
        <end position="668"/>
    </location>
</feature>
<dbReference type="Gene3D" id="3.10.620.30">
    <property type="match status" value="1"/>
</dbReference>
<organism evidence="2 3">
    <name type="scientific">Hymenobacter edaphi</name>
    <dbReference type="NCBI Taxonomy" id="2211146"/>
    <lineage>
        <taxon>Bacteria</taxon>
        <taxon>Pseudomonadati</taxon>
        <taxon>Bacteroidota</taxon>
        <taxon>Cytophagia</taxon>
        <taxon>Cytophagales</taxon>
        <taxon>Hymenobacteraceae</taxon>
        <taxon>Hymenobacter</taxon>
    </lineage>
</organism>
<dbReference type="OrthoDB" id="98874at2"/>